<accession>A0A413R7Y5</accession>
<evidence type="ECO:0000313" key="2">
    <source>
        <dbReference type="Proteomes" id="UP000284779"/>
    </source>
</evidence>
<evidence type="ECO:0008006" key="3">
    <source>
        <dbReference type="Google" id="ProtNLM"/>
    </source>
</evidence>
<dbReference type="Proteomes" id="UP000284779">
    <property type="component" value="Unassembled WGS sequence"/>
</dbReference>
<evidence type="ECO:0000313" key="1">
    <source>
        <dbReference type="EMBL" id="RHA18282.1"/>
    </source>
</evidence>
<reference evidence="1 2" key="1">
    <citation type="submission" date="2018-08" db="EMBL/GenBank/DDBJ databases">
        <title>A genome reference for cultivated species of the human gut microbiota.</title>
        <authorList>
            <person name="Zou Y."/>
            <person name="Xue W."/>
            <person name="Luo G."/>
        </authorList>
    </citation>
    <scope>NUCLEOTIDE SEQUENCE [LARGE SCALE GENOMIC DNA]</scope>
    <source>
        <strain evidence="1 2">AM44-11BH</strain>
    </source>
</reference>
<dbReference type="EMBL" id="QSFD01000006">
    <property type="protein sequence ID" value="RHA18282.1"/>
    <property type="molecule type" value="Genomic_DNA"/>
</dbReference>
<comment type="caution">
    <text evidence="1">The sequence shown here is derived from an EMBL/GenBank/DDBJ whole genome shotgun (WGS) entry which is preliminary data.</text>
</comment>
<dbReference type="RefSeq" id="WP_117970580.1">
    <property type="nucleotide sequence ID" value="NZ_CATWJF010000018.1"/>
</dbReference>
<protein>
    <recommendedName>
        <fullName evidence="3">Lipoprotein</fullName>
    </recommendedName>
</protein>
<organism evidence="1 2">
    <name type="scientific">Eubacterium ventriosum</name>
    <dbReference type="NCBI Taxonomy" id="39496"/>
    <lineage>
        <taxon>Bacteria</taxon>
        <taxon>Bacillati</taxon>
        <taxon>Bacillota</taxon>
        <taxon>Clostridia</taxon>
        <taxon>Eubacteriales</taxon>
        <taxon>Eubacteriaceae</taxon>
        <taxon>Eubacterium</taxon>
    </lineage>
</organism>
<dbReference type="AlphaFoldDB" id="A0A413R7Y5"/>
<keyword evidence="2" id="KW-1185">Reference proteome</keyword>
<proteinExistence type="predicted"/>
<gene>
    <name evidence="1" type="ORF">DW944_07055</name>
</gene>
<sequence>MRKKLICILAGFTVAVGLVGCGQGKAVEETTVATSETGSESSTVLKGTVSKSSTGSDGADTILTITAGGSQVMLDEVRYYAYTAQATYETYYLTKGKEIDWDSKMDGNVTWEQGVKSLVLDDICKREWLNEISSQYDIKLTKKEKLSVKTKVLEYFKNTNVKLAKKINISEGRLIKVFEKAEIADKTEKKMEKDGSSTKEMYIKWKKGNNVTAESQWNNINFKEAIFTLEDVK</sequence>
<dbReference type="PROSITE" id="PS51257">
    <property type="entry name" value="PROKAR_LIPOPROTEIN"/>
    <property type="match status" value="1"/>
</dbReference>
<name>A0A413R7Y5_9FIRM</name>